<keyword evidence="1" id="KW-1133">Transmembrane helix</keyword>
<feature type="transmembrane region" description="Helical" evidence="1">
    <location>
        <begin position="76"/>
        <end position="94"/>
    </location>
</feature>
<organism evidence="2">
    <name type="scientific">Macropes robustus</name>
    <dbReference type="NCBI Taxonomy" id="2813415"/>
    <lineage>
        <taxon>Eukaryota</taxon>
        <taxon>Metazoa</taxon>
        <taxon>Ecdysozoa</taxon>
        <taxon>Arthropoda</taxon>
        <taxon>Hexapoda</taxon>
        <taxon>Insecta</taxon>
        <taxon>Pterygota</taxon>
        <taxon>Neoptera</taxon>
        <taxon>Paraneoptera</taxon>
        <taxon>Hemiptera</taxon>
        <taxon>Heteroptera</taxon>
        <taxon>Panheteroptera</taxon>
        <taxon>Pentatomomorpha</taxon>
        <taxon>Lygaeoidea</taxon>
        <taxon>Blissidae</taxon>
        <taxon>Macropes</taxon>
    </lineage>
</organism>
<feature type="transmembrane region" description="Helical" evidence="1">
    <location>
        <begin position="114"/>
        <end position="135"/>
    </location>
</feature>
<dbReference type="AlphaFoldDB" id="A0A8T9ZX34"/>
<feature type="transmembrane region" description="Helical" evidence="1">
    <location>
        <begin position="39"/>
        <end position="64"/>
    </location>
</feature>
<dbReference type="EMBL" id="MW619663">
    <property type="protein sequence ID" value="UPL65530.1"/>
    <property type="molecule type" value="Genomic_DNA"/>
</dbReference>
<reference evidence="2" key="1">
    <citation type="journal article" date="2022" name="Cladistics">
        <title>Diversification of the phytophagous lineages of true bugs (Insecta: Hemiptera: Heteroptera) shortly after that of the flowering plants.</title>
        <authorList>
            <person name="Ye F."/>
            <person name="Kment P."/>
            <person name="Redei D."/>
            <person name="Luo J.Y."/>
            <person name="Wang Y.H."/>
            <person name="Kuechler S.M."/>
            <person name="Zhang W.W."/>
            <person name="Chen P.P."/>
            <person name="Wu H.Y."/>
            <person name="Wu Y.Z."/>
            <person name="Sun X.Y."/>
            <person name="Ding L."/>
            <person name="Wang Y.R."/>
            <person name="Xie Q."/>
        </authorList>
    </citation>
    <scope>NUCLEOTIDE SEQUENCE</scope>
</reference>
<keyword evidence="2" id="KW-0496">Mitochondrion</keyword>
<sequence length="155" mass="17906">MMLNMMLILALTFLWVSHPLIMAMIVIMQTIMISVMVGIIMNSFWFSYIILIMMLSGMLVLFTYMASIASNEKFNLSMKMILTSVILMICTFMYSKTNEEISINLPSNYLSIILNWLFSSNTMMITMIMVLYLFFTMIVVSKIVNINEGPLRTLK</sequence>
<accession>A0A8T9ZX34</accession>
<evidence type="ECO:0000313" key="2">
    <source>
        <dbReference type="EMBL" id="UPL65530.1"/>
    </source>
</evidence>
<keyword evidence="1" id="KW-0812">Transmembrane</keyword>
<name>A0A8T9ZX34_9HEMI</name>
<geneLocation type="mitochondrion" evidence="2"/>
<evidence type="ECO:0000256" key="1">
    <source>
        <dbReference type="SAM" id="Phobius"/>
    </source>
</evidence>
<proteinExistence type="predicted"/>
<keyword evidence="1" id="KW-0472">Membrane</keyword>
<protein>
    <submittedName>
        <fullName evidence="2">NADH dehydrogenase subunit 6</fullName>
    </submittedName>
</protein>